<dbReference type="Pfam" id="PF00005">
    <property type="entry name" value="ABC_tran"/>
    <property type="match status" value="2"/>
</dbReference>
<keyword evidence="11" id="KW-1185">Reference proteome</keyword>
<sequence length="482" mass="50442">MSRSFGATRAVQDISFTIAPGEVLALVGENGAGKSTLMNLLVGALEPDTGSVRVAPPSGPHGRRVAMVHQELSLFDNLTVAENLELDREGGGAVVSERASRASARSVLEHLGVDVSVDATVGSLTVGQRQLVEIAKAVSVSPTLLILDEPTSSLEGPQVALLFAAVRRLAAAGTAVVFVSHRTEELFELCDRLLVMRDGVQVEFGPLAGHTRASLVESMVGRETSTLYPGRAPSLPPEPEIELVDVSLAGRLHGVSLSFPAGAVTAVTGLDGHGQTEVAEILAGATRPASGTVAVHGVPVRFSGPRAAVRRGIGYVPPDRRLDGLLLDGSVAANATLAAAPRVHPRGVRSPRRERRVVQGLVQRLAIKASSLHQPVVELSGGNQQKVLVGRWLLVPGLRVLVLNDPTRGVDVGSRAQIYAVVRDLAASGVAVVLVSTDMQETLGLSDQIYVLYSGRVSGRLLAADATERDVMHHAMGGDARA</sequence>
<dbReference type="Gene3D" id="3.40.50.300">
    <property type="entry name" value="P-loop containing nucleotide triphosphate hydrolases"/>
    <property type="match status" value="2"/>
</dbReference>
<dbReference type="CDD" id="cd03215">
    <property type="entry name" value="ABC_Carb_Monos_II"/>
    <property type="match status" value="1"/>
</dbReference>
<organism evidence="10 11">
    <name type="scientific">Aquipuribacter hungaricus</name>
    <dbReference type="NCBI Taxonomy" id="545624"/>
    <lineage>
        <taxon>Bacteria</taxon>
        <taxon>Bacillati</taxon>
        <taxon>Actinomycetota</taxon>
        <taxon>Actinomycetes</taxon>
        <taxon>Micrococcales</taxon>
        <taxon>Intrasporangiaceae</taxon>
        <taxon>Aquipuribacter</taxon>
    </lineage>
</organism>
<dbReference type="InterPro" id="IPR003439">
    <property type="entry name" value="ABC_transporter-like_ATP-bd"/>
</dbReference>
<feature type="domain" description="ABC transporter" evidence="9">
    <location>
        <begin position="236"/>
        <end position="479"/>
    </location>
</feature>
<reference evidence="11" key="1">
    <citation type="journal article" date="2019" name="Int. J. Syst. Evol. Microbiol.">
        <title>The Global Catalogue of Microorganisms (GCM) 10K type strain sequencing project: providing services to taxonomists for standard genome sequencing and annotation.</title>
        <authorList>
            <consortium name="The Broad Institute Genomics Platform"/>
            <consortium name="The Broad Institute Genome Sequencing Center for Infectious Disease"/>
            <person name="Wu L."/>
            <person name="Ma J."/>
        </authorList>
    </citation>
    <scope>NUCLEOTIDE SEQUENCE [LARGE SCALE GENOMIC DNA]</scope>
    <source>
        <strain evidence="11">NCAIM B.02333</strain>
    </source>
</reference>
<dbReference type="InterPro" id="IPR050107">
    <property type="entry name" value="ABC_carbohydrate_import_ATPase"/>
</dbReference>
<keyword evidence="6 10" id="KW-0067">ATP-binding</keyword>
<dbReference type="EMBL" id="JBHRWW010000003">
    <property type="protein sequence ID" value="MFC3687991.1"/>
    <property type="molecule type" value="Genomic_DNA"/>
</dbReference>
<dbReference type="InterPro" id="IPR027417">
    <property type="entry name" value="P-loop_NTPase"/>
</dbReference>
<keyword evidence="5" id="KW-0547">Nucleotide-binding</keyword>
<dbReference type="PANTHER" id="PTHR43790:SF3">
    <property type="entry name" value="D-ALLOSE IMPORT ATP-BINDING PROTEIN ALSA-RELATED"/>
    <property type="match status" value="1"/>
</dbReference>
<evidence type="ECO:0000256" key="6">
    <source>
        <dbReference type="ARBA" id="ARBA00022840"/>
    </source>
</evidence>
<evidence type="ECO:0000256" key="4">
    <source>
        <dbReference type="ARBA" id="ARBA00022737"/>
    </source>
</evidence>
<keyword evidence="1" id="KW-0813">Transport</keyword>
<evidence type="ECO:0000313" key="10">
    <source>
        <dbReference type="EMBL" id="MFC3687991.1"/>
    </source>
</evidence>
<evidence type="ECO:0000256" key="2">
    <source>
        <dbReference type="ARBA" id="ARBA00022475"/>
    </source>
</evidence>
<dbReference type="InterPro" id="IPR003593">
    <property type="entry name" value="AAA+_ATPase"/>
</dbReference>
<proteinExistence type="predicted"/>
<evidence type="ECO:0000259" key="9">
    <source>
        <dbReference type="PROSITE" id="PS50893"/>
    </source>
</evidence>
<accession>A0ABV7WHI3</accession>
<keyword evidence="7" id="KW-1278">Translocase</keyword>
<dbReference type="RefSeq" id="WP_340293124.1">
    <property type="nucleotide sequence ID" value="NZ_JBBEOI010000096.1"/>
</dbReference>
<evidence type="ECO:0000256" key="3">
    <source>
        <dbReference type="ARBA" id="ARBA00022597"/>
    </source>
</evidence>
<dbReference type="InterPro" id="IPR017871">
    <property type="entry name" value="ABC_transporter-like_CS"/>
</dbReference>
<keyword evidence="2" id="KW-1003">Cell membrane</keyword>
<evidence type="ECO:0000256" key="5">
    <source>
        <dbReference type="ARBA" id="ARBA00022741"/>
    </source>
</evidence>
<keyword evidence="3" id="KW-0762">Sugar transport</keyword>
<evidence type="ECO:0000256" key="1">
    <source>
        <dbReference type="ARBA" id="ARBA00022448"/>
    </source>
</evidence>
<comment type="caution">
    <text evidence="10">The sequence shown here is derived from an EMBL/GenBank/DDBJ whole genome shotgun (WGS) entry which is preliminary data.</text>
</comment>
<name>A0ABV7WHI3_9MICO</name>
<evidence type="ECO:0000256" key="7">
    <source>
        <dbReference type="ARBA" id="ARBA00022967"/>
    </source>
</evidence>
<dbReference type="SUPFAM" id="SSF52540">
    <property type="entry name" value="P-loop containing nucleoside triphosphate hydrolases"/>
    <property type="match status" value="2"/>
</dbReference>
<dbReference type="Proteomes" id="UP001595685">
    <property type="component" value="Unassembled WGS sequence"/>
</dbReference>
<feature type="domain" description="ABC transporter" evidence="9">
    <location>
        <begin position="2"/>
        <end position="223"/>
    </location>
</feature>
<keyword evidence="8" id="KW-0472">Membrane</keyword>
<protein>
    <submittedName>
        <fullName evidence="10">Sugar ABC transporter ATP-binding protein</fullName>
    </submittedName>
</protein>
<dbReference type="PROSITE" id="PS00211">
    <property type="entry name" value="ABC_TRANSPORTER_1"/>
    <property type="match status" value="1"/>
</dbReference>
<gene>
    <name evidence="10" type="ORF">ACFOLH_06510</name>
</gene>
<keyword evidence="4" id="KW-0677">Repeat</keyword>
<dbReference type="PANTHER" id="PTHR43790">
    <property type="entry name" value="CARBOHYDRATE TRANSPORT ATP-BINDING PROTEIN MG119-RELATED"/>
    <property type="match status" value="1"/>
</dbReference>
<dbReference type="CDD" id="cd03216">
    <property type="entry name" value="ABC_Carb_Monos_I"/>
    <property type="match status" value="1"/>
</dbReference>
<evidence type="ECO:0000313" key="11">
    <source>
        <dbReference type="Proteomes" id="UP001595685"/>
    </source>
</evidence>
<dbReference type="GO" id="GO:0005524">
    <property type="term" value="F:ATP binding"/>
    <property type="evidence" value="ECO:0007669"/>
    <property type="project" value="UniProtKB-KW"/>
</dbReference>
<dbReference type="PROSITE" id="PS50893">
    <property type="entry name" value="ABC_TRANSPORTER_2"/>
    <property type="match status" value="2"/>
</dbReference>
<dbReference type="SMART" id="SM00382">
    <property type="entry name" value="AAA"/>
    <property type="match status" value="2"/>
</dbReference>
<evidence type="ECO:0000256" key="8">
    <source>
        <dbReference type="ARBA" id="ARBA00023136"/>
    </source>
</evidence>